<keyword evidence="2" id="KW-1185">Reference proteome</keyword>
<name>A0ABR3DC03_NEUIN</name>
<evidence type="ECO:0000313" key="1">
    <source>
        <dbReference type="EMBL" id="KAL0470134.1"/>
    </source>
</evidence>
<evidence type="ECO:0000313" key="2">
    <source>
        <dbReference type="Proteomes" id="UP001451303"/>
    </source>
</evidence>
<organism evidence="1 2">
    <name type="scientific">Neurospora intermedia</name>
    <dbReference type="NCBI Taxonomy" id="5142"/>
    <lineage>
        <taxon>Eukaryota</taxon>
        <taxon>Fungi</taxon>
        <taxon>Dikarya</taxon>
        <taxon>Ascomycota</taxon>
        <taxon>Pezizomycotina</taxon>
        <taxon>Sordariomycetes</taxon>
        <taxon>Sordariomycetidae</taxon>
        <taxon>Sordariales</taxon>
        <taxon>Sordariaceae</taxon>
        <taxon>Neurospora</taxon>
    </lineage>
</organism>
<accession>A0ABR3DC03</accession>
<sequence length="230" mass="26245">MANNGLQGQGLFTPGFGCIKNKQGTLTEPRVFSESDKNRLVDAELVVPPPYQISKGEAISCVTVFKMLKPNPEHWRADESFVTLTFNNPEEDNDWNLVMPHQQPSEWRFRVRFLPDDPENMYVLVDNTRFLAAGKVKLWFKVFVRTQYNLSPNPFTEEIKLDPIILPDELWPGGKPEVPQKPIYVAGVFQLRESLEVKEEAGVERQNPLSPEQQLIVARLAAIQVQPFTP</sequence>
<dbReference type="Proteomes" id="UP001451303">
    <property type="component" value="Unassembled WGS sequence"/>
</dbReference>
<gene>
    <name evidence="1" type="ORF">QR685DRAFT_586903</name>
</gene>
<proteinExistence type="predicted"/>
<reference evidence="1 2" key="1">
    <citation type="submission" date="2023-09" db="EMBL/GenBank/DDBJ databases">
        <title>Multi-omics analysis of a traditional fermented food reveals byproduct-associated fungal strains for waste-to-food upcycling.</title>
        <authorList>
            <consortium name="Lawrence Berkeley National Laboratory"/>
            <person name="Rekdal V.M."/>
            <person name="Villalobos-Escobedo J.M."/>
            <person name="Rodriguez-Valeron N."/>
            <person name="Garcia M.O."/>
            <person name="Vasquez D.P."/>
            <person name="Damayanti I."/>
            <person name="Sorensen P.M."/>
            <person name="Baidoo E.E."/>
            <person name="De Carvalho A.C."/>
            <person name="Riley R."/>
            <person name="Lipzen A."/>
            <person name="He G."/>
            <person name="Yan M."/>
            <person name="Haridas S."/>
            <person name="Daum C."/>
            <person name="Yoshinaga Y."/>
            <person name="Ng V."/>
            <person name="Grigoriev I.V."/>
            <person name="Munk R."/>
            <person name="Nuraida L."/>
            <person name="Wijaya C.H."/>
            <person name="Morales P.-C."/>
            <person name="Keasling J.D."/>
        </authorList>
    </citation>
    <scope>NUCLEOTIDE SEQUENCE [LARGE SCALE GENOMIC DNA]</scope>
    <source>
        <strain evidence="1 2">FGSC 2613</strain>
    </source>
</reference>
<protein>
    <submittedName>
        <fullName evidence="1">Uncharacterized protein</fullName>
    </submittedName>
</protein>
<dbReference type="EMBL" id="JAVLET010000004">
    <property type="protein sequence ID" value="KAL0470134.1"/>
    <property type="molecule type" value="Genomic_DNA"/>
</dbReference>
<comment type="caution">
    <text evidence="1">The sequence shown here is derived from an EMBL/GenBank/DDBJ whole genome shotgun (WGS) entry which is preliminary data.</text>
</comment>